<dbReference type="Proteomes" id="UP000092665">
    <property type="component" value="Unassembled WGS sequence"/>
</dbReference>
<sequence length="38" mass="4622">MIKSTHLMRDYMKHICQLENILIKNCWGKEAEYENNSH</sequence>
<evidence type="ECO:0000313" key="2">
    <source>
        <dbReference type="Proteomes" id="UP000092665"/>
    </source>
</evidence>
<proteinExistence type="predicted"/>
<accession>A0A1B8YCG7</accession>
<name>A0A1B8YCG7_9GAMM</name>
<organism evidence="1 2">
    <name type="scientific">Photorhabdus namnaonensis</name>
    <dbReference type="NCBI Taxonomy" id="1851568"/>
    <lineage>
        <taxon>Bacteria</taxon>
        <taxon>Pseudomonadati</taxon>
        <taxon>Pseudomonadota</taxon>
        <taxon>Gammaproteobacteria</taxon>
        <taxon>Enterobacterales</taxon>
        <taxon>Morganellaceae</taxon>
        <taxon>Photorhabdus</taxon>
    </lineage>
</organism>
<dbReference type="AlphaFoldDB" id="A0A1B8YCG7"/>
<keyword evidence="2" id="KW-1185">Reference proteome</keyword>
<comment type="caution">
    <text evidence="1">The sequence shown here is derived from an EMBL/GenBank/DDBJ whole genome shotgun (WGS) entry which is preliminary data.</text>
</comment>
<reference evidence="2" key="1">
    <citation type="submission" date="2015-11" db="EMBL/GenBank/DDBJ databases">
        <authorList>
            <person name="Tobias N.J."/>
            <person name="Mishra B."/>
            <person name="Gupta D.K."/>
            <person name="Thines M."/>
            <person name="Stinear T.P."/>
            <person name="Bode H.B."/>
        </authorList>
    </citation>
    <scope>NUCLEOTIDE SEQUENCE [LARGE SCALE GENOMIC DNA]</scope>
    <source>
        <strain evidence="2">PB45.5</strain>
    </source>
</reference>
<dbReference type="EMBL" id="LOIC01000088">
    <property type="protein sequence ID" value="OCA52848.1"/>
    <property type="molecule type" value="Genomic_DNA"/>
</dbReference>
<protein>
    <submittedName>
        <fullName evidence="1">Uncharacterized protein</fullName>
    </submittedName>
</protein>
<gene>
    <name evidence="1" type="ORF">Phpb_03900</name>
</gene>
<evidence type="ECO:0000313" key="1">
    <source>
        <dbReference type="EMBL" id="OCA52848.1"/>
    </source>
</evidence>